<dbReference type="RefSeq" id="WP_169267895.1">
    <property type="nucleotide sequence ID" value="NZ_CAWOXK010000001.1"/>
</dbReference>
<name>A0A856MN81_9CYAN</name>
<feature type="coiled-coil region" evidence="1">
    <location>
        <begin position="120"/>
        <end position="154"/>
    </location>
</feature>
<keyword evidence="1" id="KW-0175">Coiled coil</keyword>
<gene>
    <name evidence="2" type="ORF">DP114_31765</name>
</gene>
<keyword evidence="3" id="KW-1185">Reference proteome</keyword>
<dbReference type="Pfam" id="PF13990">
    <property type="entry name" value="YjcZ"/>
    <property type="match status" value="1"/>
</dbReference>
<evidence type="ECO:0000313" key="3">
    <source>
        <dbReference type="Proteomes" id="UP000503129"/>
    </source>
</evidence>
<dbReference type="EMBL" id="CP030118">
    <property type="protein sequence ID" value="QDL11869.1"/>
    <property type="molecule type" value="Genomic_DNA"/>
</dbReference>
<organism evidence="2 3">
    <name type="scientific">Brasilonema sennae CENA114</name>
    <dbReference type="NCBI Taxonomy" id="415709"/>
    <lineage>
        <taxon>Bacteria</taxon>
        <taxon>Bacillati</taxon>
        <taxon>Cyanobacteriota</taxon>
        <taxon>Cyanophyceae</taxon>
        <taxon>Nostocales</taxon>
        <taxon>Scytonemataceae</taxon>
        <taxon>Brasilonema</taxon>
        <taxon>Bromeliae group (in: Brasilonema)</taxon>
    </lineage>
</organism>
<dbReference type="Proteomes" id="UP000503129">
    <property type="component" value="Chromosome"/>
</dbReference>
<reference evidence="2 3" key="1">
    <citation type="submission" date="2018-06" db="EMBL/GenBank/DDBJ databases">
        <title>Comparative genomics of Brasilonema spp. strains.</title>
        <authorList>
            <person name="Alvarenga D.O."/>
            <person name="Fiore M.F."/>
            <person name="Varani A.M."/>
        </authorList>
    </citation>
    <scope>NUCLEOTIDE SEQUENCE [LARGE SCALE GENOMIC DNA]</scope>
    <source>
        <strain evidence="2 3">CENA114</strain>
    </source>
</reference>
<proteinExistence type="predicted"/>
<evidence type="ECO:0000313" key="2">
    <source>
        <dbReference type="EMBL" id="QDL11869.1"/>
    </source>
</evidence>
<dbReference type="KEGG" id="bsen:DP114_31765"/>
<dbReference type="InterPro" id="IPR025599">
    <property type="entry name" value="YjcZ"/>
</dbReference>
<protein>
    <submittedName>
        <fullName evidence="2">Uncharacterized protein</fullName>
    </submittedName>
</protein>
<evidence type="ECO:0000256" key="1">
    <source>
        <dbReference type="SAM" id="Coils"/>
    </source>
</evidence>
<sequence>MLNPSSRIWSDMREFNQNDGDNPTKLDQLRKLHPQLTEKAIVDYVNGLEVLDDHLRFRDRTNNKFFIRIWDSITGKTAQRQQIIDHNIITSLNTVYVWLQDIQLHQGESDIAVTSLAGKLAETRTGLMRLQKRHNELAENVQAIEQRLEQFEIQVENRWTRLESEVQYLSAQAHLDQVFIKWQARYSKKYPPLAGLYLMIDELYWGKFGIYCRKKFGTSEVCQLMEQLGDKALILMETDLKGDVSQLMFPKEWLSPIQNLPEESREALSYLSNWADRQTTPVTWAIRNAALLESGLPDDFPRVFSGEHAINHLMYENKKRIQGNNDY</sequence>
<dbReference type="AlphaFoldDB" id="A0A856MN81"/>
<accession>A0A856MN81</accession>